<comment type="caution">
    <text evidence="1">The sequence shown here is derived from an EMBL/GenBank/DDBJ whole genome shotgun (WGS) entry which is preliminary data.</text>
</comment>
<dbReference type="AlphaFoldDB" id="A0AAV7KDY9"/>
<reference evidence="1 2" key="1">
    <citation type="journal article" date="2023" name="BMC Biol.">
        <title>The compact genome of the sponge Oopsacas minuta (Hexactinellida) is lacking key metazoan core genes.</title>
        <authorList>
            <person name="Santini S."/>
            <person name="Schenkelaars Q."/>
            <person name="Jourda C."/>
            <person name="Duchesne M."/>
            <person name="Belahbib H."/>
            <person name="Rocher C."/>
            <person name="Selva M."/>
            <person name="Riesgo A."/>
            <person name="Vervoort M."/>
            <person name="Leys S.P."/>
            <person name="Kodjabachian L."/>
            <person name="Le Bivic A."/>
            <person name="Borchiellini C."/>
            <person name="Claverie J.M."/>
            <person name="Renard E."/>
        </authorList>
    </citation>
    <scope>NUCLEOTIDE SEQUENCE [LARGE SCALE GENOMIC DNA]</scope>
    <source>
        <strain evidence="1">SPO-2</strain>
    </source>
</reference>
<accession>A0AAV7KDY9</accession>
<proteinExistence type="predicted"/>
<gene>
    <name evidence="1" type="ORF">LOD99_10864</name>
</gene>
<evidence type="ECO:0000313" key="1">
    <source>
        <dbReference type="EMBL" id="KAI6658945.1"/>
    </source>
</evidence>
<sequence length="142" mass="16552">MASSRRKCSNDPNTFCYRCGEYTLKDQRRGIPDFVRKAYFDYFKVKLGDQDKPWAPHIVCKTCNEYIHREEGLPHYFSQQEGLVFCNDIEGLLLEMGVPQYKPEDWRLLIDSSKRSLKCVLLHNGNKYASIPTGHSTKLKVE</sequence>
<keyword evidence="2" id="KW-1185">Reference proteome</keyword>
<name>A0AAV7KDY9_9METZ</name>
<dbReference type="Proteomes" id="UP001165289">
    <property type="component" value="Unassembled WGS sequence"/>
</dbReference>
<dbReference type="PANTHER" id="PTHR46114">
    <property type="entry name" value="APPLE DOMAIN-CONTAINING PROTEIN"/>
    <property type="match status" value="1"/>
</dbReference>
<dbReference type="PANTHER" id="PTHR46114:SF1">
    <property type="entry name" value="ZAD DOMAIN-CONTAINING PROTEIN"/>
    <property type="match status" value="1"/>
</dbReference>
<protein>
    <submittedName>
        <fullName evidence="1">Uncharacterized protein</fullName>
    </submittedName>
</protein>
<organism evidence="1 2">
    <name type="scientific">Oopsacas minuta</name>
    <dbReference type="NCBI Taxonomy" id="111878"/>
    <lineage>
        <taxon>Eukaryota</taxon>
        <taxon>Metazoa</taxon>
        <taxon>Porifera</taxon>
        <taxon>Hexactinellida</taxon>
        <taxon>Hexasterophora</taxon>
        <taxon>Lyssacinosida</taxon>
        <taxon>Leucopsacidae</taxon>
        <taxon>Oopsacas</taxon>
    </lineage>
</organism>
<dbReference type="EMBL" id="JAKMXF010000068">
    <property type="protein sequence ID" value="KAI6658945.1"/>
    <property type="molecule type" value="Genomic_DNA"/>
</dbReference>
<evidence type="ECO:0000313" key="2">
    <source>
        <dbReference type="Proteomes" id="UP001165289"/>
    </source>
</evidence>